<dbReference type="InterPro" id="IPR036866">
    <property type="entry name" value="RibonucZ/Hydroxyglut_hydro"/>
</dbReference>
<reference evidence="2 3" key="1">
    <citation type="journal article" date="2015" name="Genome Announc.">
        <title>Draft Genome Sequences of Marine Isolates of Thalassomonas viridans and Thalassomonas actiniarum.</title>
        <authorList>
            <person name="Olonade I."/>
            <person name="van Zyl L.J."/>
            <person name="Trindade M."/>
        </authorList>
    </citation>
    <scope>NUCLEOTIDE SEQUENCE [LARGE SCALE GENOMIC DNA]</scope>
    <source>
        <strain evidence="2 3">A5K-106</strain>
    </source>
</reference>
<gene>
    <name evidence="2" type="ORF">SG35_025865</name>
</gene>
<accession>A0AAF0C374</accession>
<name>A0AAF0C374_9GAMM</name>
<dbReference type="KEGG" id="tact:SG35_025865"/>
<evidence type="ECO:0000313" key="2">
    <source>
        <dbReference type="EMBL" id="WDD98635.1"/>
    </source>
</evidence>
<dbReference type="RefSeq" id="WP_152646632.1">
    <property type="nucleotide sequence ID" value="NZ_CP059735.1"/>
</dbReference>
<protein>
    <recommendedName>
        <fullName evidence="1">Metallo-beta-lactamase domain-containing protein</fullName>
    </recommendedName>
</protein>
<sequence length="498" mass="55584">MNSKKNISLWIKGAGGRFSRLFYIAVLALTCFGASAQQPVEQLIDKTIKAYGNEKLLALDTLKLIESYQEFDYGQSVSPQEVDLAPGVFELSVDFKSRQKNFQWVRGDKEHFSTRHWLYDGRRGYQIGHASKSLAVSEGSTFSGLDRDFGLVLDTLVVKLLAENRDSAAWFDAPVLSGQAVSFKAGEDKVFTLYIDEQTGYVMHMTRPGWQPGQSIIYHFSNHRQQQGLVYASDTYMTDAGEPSYVTRSRKVEFNPALEKAFALPEGYSEQAKSLSYPDMVVKKLAENVYLAGKSWGFSVFIDAGEYFIVAGGYKGLTERYQAVKDFSETDKPVKYQIVSHHHNDHLKGMEEAARLGANFVTAAAHIASIREAVPVPLADERFVPYQDFTRLAPGLVKVFDFPNSHATHNLLTYIPAAKLLFSADLYFSRQQTGAPGGYDELKRLSELLAAQGAKVSQYAAAHSPRILTGQDFNTSLQTIVKPECPKNWLSCQIILAR</sequence>
<reference evidence="2 3" key="2">
    <citation type="journal article" date="2022" name="Mar. Drugs">
        <title>Bioassay-Guided Fractionation Leads to the Detection of Cholic Acid Generated by the Rare Thalassomonas sp.</title>
        <authorList>
            <person name="Pheiffer F."/>
            <person name="Schneider Y.K."/>
            <person name="Hansen E.H."/>
            <person name="Andersen J.H."/>
            <person name="Isaksson J."/>
            <person name="Busche T."/>
            <person name="R C."/>
            <person name="Kalinowski J."/>
            <person name="Zyl L.V."/>
            <person name="Trindade M."/>
        </authorList>
    </citation>
    <scope>NUCLEOTIDE SEQUENCE [LARGE SCALE GENOMIC DNA]</scope>
    <source>
        <strain evidence="2 3">A5K-106</strain>
    </source>
</reference>
<proteinExistence type="predicted"/>
<keyword evidence="3" id="KW-1185">Reference proteome</keyword>
<dbReference type="SUPFAM" id="SSF56281">
    <property type="entry name" value="Metallo-hydrolase/oxidoreductase"/>
    <property type="match status" value="1"/>
</dbReference>
<dbReference type="InterPro" id="IPR001279">
    <property type="entry name" value="Metallo-B-lactamas"/>
</dbReference>
<dbReference type="EMBL" id="CP059735">
    <property type="protein sequence ID" value="WDD98635.1"/>
    <property type="molecule type" value="Genomic_DNA"/>
</dbReference>
<evidence type="ECO:0000259" key="1">
    <source>
        <dbReference type="SMART" id="SM00849"/>
    </source>
</evidence>
<evidence type="ECO:0000313" key="3">
    <source>
        <dbReference type="Proteomes" id="UP000032568"/>
    </source>
</evidence>
<feature type="domain" description="Metallo-beta-lactamase" evidence="1">
    <location>
        <begin position="286"/>
        <end position="463"/>
    </location>
</feature>
<dbReference type="Proteomes" id="UP000032568">
    <property type="component" value="Chromosome"/>
</dbReference>
<dbReference type="SMART" id="SM00849">
    <property type="entry name" value="Lactamase_B"/>
    <property type="match status" value="1"/>
</dbReference>
<organism evidence="2 3">
    <name type="scientific">Thalassomonas actiniarum</name>
    <dbReference type="NCBI Taxonomy" id="485447"/>
    <lineage>
        <taxon>Bacteria</taxon>
        <taxon>Pseudomonadati</taxon>
        <taxon>Pseudomonadota</taxon>
        <taxon>Gammaproteobacteria</taxon>
        <taxon>Alteromonadales</taxon>
        <taxon>Colwelliaceae</taxon>
        <taxon>Thalassomonas</taxon>
    </lineage>
</organism>
<dbReference type="AlphaFoldDB" id="A0AAF0C374"/>
<dbReference type="Gene3D" id="3.60.15.10">
    <property type="entry name" value="Ribonuclease Z/Hydroxyacylglutathione hydrolase-like"/>
    <property type="match status" value="1"/>
</dbReference>